<dbReference type="SUPFAM" id="SSF56925">
    <property type="entry name" value="OMPA-like"/>
    <property type="match status" value="1"/>
</dbReference>
<dbReference type="GO" id="GO:0015288">
    <property type="term" value="F:porin activity"/>
    <property type="evidence" value="ECO:0007669"/>
    <property type="project" value="UniProtKB-KW"/>
</dbReference>
<dbReference type="GeneID" id="99775739"/>
<reference evidence="7 8" key="1">
    <citation type="submission" date="2019-03" db="EMBL/GenBank/DDBJ databases">
        <authorList>
            <consortium name="Pathogen Informatics"/>
        </authorList>
    </citation>
    <scope>NUCLEOTIDE SEQUENCE [LARGE SCALE GENOMIC DNA]</scope>
    <source>
        <strain evidence="7 8">NCTC12993</strain>
    </source>
</reference>
<feature type="signal peptide" evidence="4">
    <location>
        <begin position="1"/>
        <end position="21"/>
    </location>
</feature>
<keyword evidence="2" id="KW-0812">Transmembrane</keyword>
<evidence type="ECO:0000313" key="8">
    <source>
        <dbReference type="Proteomes" id="UP000401081"/>
    </source>
</evidence>
<dbReference type="InterPro" id="IPR011250">
    <property type="entry name" value="OMP/PagP_B-barrel"/>
</dbReference>
<dbReference type="Pfam" id="PF01389">
    <property type="entry name" value="OmpA_membrane"/>
    <property type="match status" value="1"/>
</dbReference>
<organism evidence="7 8">
    <name type="scientific">Kluyvera cryocrescens</name>
    <name type="common">Kluyvera citrophila</name>
    <dbReference type="NCBI Taxonomy" id="580"/>
    <lineage>
        <taxon>Bacteria</taxon>
        <taxon>Pseudomonadati</taxon>
        <taxon>Pseudomonadota</taxon>
        <taxon>Gammaproteobacteria</taxon>
        <taxon>Enterobacterales</taxon>
        <taxon>Enterobacteriaceae</taxon>
        <taxon>Kluyvera</taxon>
    </lineage>
</organism>
<dbReference type="Gene3D" id="2.40.160.20">
    <property type="match status" value="1"/>
</dbReference>
<evidence type="ECO:0000256" key="1">
    <source>
        <dbReference type="ARBA" id="ARBA00005710"/>
    </source>
</evidence>
<dbReference type="OrthoDB" id="1149075at2"/>
<keyword evidence="8" id="KW-1185">Reference proteome</keyword>
<keyword evidence="2" id="KW-0813">Transport</keyword>
<dbReference type="EMBL" id="CAADJD010000023">
    <property type="protein sequence ID" value="VFS76061.1"/>
    <property type="molecule type" value="Genomic_DNA"/>
</dbReference>
<dbReference type="Proteomes" id="UP001276300">
    <property type="component" value="Unassembled WGS sequence"/>
</dbReference>
<evidence type="ECO:0000313" key="7">
    <source>
        <dbReference type="EMBL" id="VFS76061.1"/>
    </source>
</evidence>
<evidence type="ECO:0000313" key="6">
    <source>
        <dbReference type="EMBL" id="MDW3776769.1"/>
    </source>
</evidence>
<dbReference type="GO" id="GO:0046930">
    <property type="term" value="C:pore complex"/>
    <property type="evidence" value="ECO:0007669"/>
    <property type="project" value="UniProtKB-KW"/>
</dbReference>
<evidence type="ECO:0000259" key="5">
    <source>
        <dbReference type="Pfam" id="PF01389"/>
    </source>
</evidence>
<evidence type="ECO:0000256" key="3">
    <source>
        <dbReference type="ARBA" id="ARBA00029539"/>
    </source>
</evidence>
<dbReference type="InterPro" id="IPR002368">
    <property type="entry name" value="OmpA"/>
</dbReference>
<gene>
    <name evidence="7" type="primary">ompA_2</name>
    <name evidence="7" type="ORF">NCTC12993_05345</name>
    <name evidence="6" type="ORF">QWU01_08075</name>
</gene>
<dbReference type="Proteomes" id="UP000401081">
    <property type="component" value="Unassembled WGS sequence"/>
</dbReference>
<evidence type="ECO:0000256" key="2">
    <source>
        <dbReference type="ARBA" id="ARBA00023114"/>
    </source>
</evidence>
<proteinExistence type="inferred from homology"/>
<feature type="chain" id="PRO_5042701573" description="Outer membrane protein A" evidence="4">
    <location>
        <begin position="22"/>
        <end position="193"/>
    </location>
</feature>
<reference evidence="6" key="2">
    <citation type="journal article" date="2023" name="J Glob Antimicrob Resist">
        <title>Emergence of NDM-1 and KPC-3 carbapenemases in Kluyvera cryocrescens: Investigating genetic heterogeneity and acquisition routes of blaNDM-1 in Enterobacterales species in Portugal.</title>
        <authorList>
            <person name="Loiodice M."/>
            <person name="Ribeiro M."/>
            <person name="Peixe L."/>
            <person name="Novais A."/>
        </authorList>
    </citation>
    <scope>NUCLEOTIDE SEQUENCE</scope>
    <source>
        <strain evidence="6">K629</strain>
    </source>
</reference>
<sequence length="193" mass="20747">MKKTLITLIIANALTATSAFAAADAGNWYAGSKFGWSHYNDTNSSHDVDFDSDNVGGGIFAGYQINTWLAVEGGYDYLGNMGVNGHHGVSGSQMKSQGLQASLKASYGLNSDWDLYGRAGVMGYRAESDIKGHNNFDTGIRPVLAVGTEYAFNRNWAGRLEYQWVSNVGNENQIGASSDISSVMAGISYRFGQ</sequence>
<dbReference type="InterPro" id="IPR000498">
    <property type="entry name" value="OmpA-like_TM_dom"/>
</dbReference>
<dbReference type="GO" id="GO:0009279">
    <property type="term" value="C:cell outer membrane"/>
    <property type="evidence" value="ECO:0007669"/>
    <property type="project" value="InterPro"/>
</dbReference>
<feature type="domain" description="Outer membrane protein OmpA-like transmembrane" evidence="5">
    <location>
        <begin position="25"/>
        <end position="193"/>
    </location>
</feature>
<name>A0A2X3EA07_KLUCR</name>
<keyword evidence="2" id="KW-0406">Ion transport</keyword>
<keyword evidence="2" id="KW-0626">Porin</keyword>
<dbReference type="PRINTS" id="PR01022">
    <property type="entry name" value="OUTRMMBRANEA"/>
</dbReference>
<dbReference type="EMBL" id="JAUEQX010000006">
    <property type="protein sequence ID" value="MDW3776769.1"/>
    <property type="molecule type" value="Genomic_DNA"/>
</dbReference>
<protein>
    <recommendedName>
        <fullName evidence="3">Outer membrane protein A</fullName>
    </recommendedName>
</protein>
<dbReference type="RefSeq" id="WP_061279269.1">
    <property type="nucleotide sequence ID" value="NZ_CALMQG010000073.1"/>
</dbReference>
<accession>A0A2X3EA07</accession>
<keyword evidence="4" id="KW-0732">Signal</keyword>
<comment type="similarity">
    <text evidence="1">Belongs to the outer membrane OOP (TC 1.B.6) superfamily. OmpA family.</text>
</comment>
<evidence type="ECO:0000256" key="4">
    <source>
        <dbReference type="SAM" id="SignalP"/>
    </source>
</evidence>
<dbReference type="AlphaFoldDB" id="A0A2X3EA07"/>